<feature type="transmembrane region" description="Helical" evidence="1">
    <location>
        <begin position="107"/>
        <end position="128"/>
    </location>
</feature>
<comment type="caution">
    <text evidence="2">The sequence shown here is derived from an EMBL/GenBank/DDBJ whole genome shotgun (WGS) entry which is preliminary data.</text>
</comment>
<feature type="transmembrane region" description="Helical" evidence="1">
    <location>
        <begin position="24"/>
        <end position="43"/>
    </location>
</feature>
<reference evidence="2 3" key="1">
    <citation type="submission" date="2018-05" db="EMBL/GenBank/DDBJ databases">
        <title>Pedobacter paludis sp. nov., isolated from wetland soil.</title>
        <authorList>
            <person name="Zhang Y."/>
            <person name="Wang G."/>
        </authorList>
    </citation>
    <scope>NUCLEOTIDE SEQUENCE [LARGE SCALE GENOMIC DNA]</scope>
    <source>
        <strain evidence="2 3">KCTC22721</strain>
    </source>
</reference>
<feature type="transmembrane region" description="Helical" evidence="1">
    <location>
        <begin position="63"/>
        <end position="86"/>
    </location>
</feature>
<evidence type="ECO:0000313" key="3">
    <source>
        <dbReference type="Proteomes" id="UP000245379"/>
    </source>
</evidence>
<keyword evidence="3" id="KW-1185">Reference proteome</keyword>
<organism evidence="2 3">
    <name type="scientific">Pedobacter yonginense</name>
    <dbReference type="NCBI Taxonomy" id="651869"/>
    <lineage>
        <taxon>Bacteria</taxon>
        <taxon>Pseudomonadati</taxon>
        <taxon>Bacteroidota</taxon>
        <taxon>Sphingobacteriia</taxon>
        <taxon>Sphingobacteriales</taxon>
        <taxon>Sphingobacteriaceae</taxon>
        <taxon>Pedobacter</taxon>
    </lineage>
</organism>
<dbReference type="EMBL" id="QGNZ01000002">
    <property type="protein sequence ID" value="PWS27736.1"/>
    <property type="molecule type" value="Genomic_DNA"/>
</dbReference>
<feature type="transmembrane region" description="Helical" evidence="1">
    <location>
        <begin position="240"/>
        <end position="261"/>
    </location>
</feature>
<evidence type="ECO:0000256" key="1">
    <source>
        <dbReference type="SAM" id="Phobius"/>
    </source>
</evidence>
<keyword evidence="1" id="KW-0472">Membrane</keyword>
<dbReference type="RefSeq" id="WP_109925440.1">
    <property type="nucleotide sequence ID" value="NZ_QGNZ01000002.1"/>
</dbReference>
<accession>A0A317EQZ7</accession>
<feature type="transmembrane region" description="Helical" evidence="1">
    <location>
        <begin position="172"/>
        <end position="194"/>
    </location>
</feature>
<feature type="transmembrane region" description="Helical" evidence="1">
    <location>
        <begin position="201"/>
        <end position="220"/>
    </location>
</feature>
<dbReference type="OrthoDB" id="1523880at2"/>
<dbReference type="AlphaFoldDB" id="A0A317EQZ7"/>
<name>A0A317EQZ7_9SPHI</name>
<proteinExistence type="predicted"/>
<protein>
    <submittedName>
        <fullName evidence="2">Uncharacterized protein</fullName>
    </submittedName>
</protein>
<evidence type="ECO:0000313" key="2">
    <source>
        <dbReference type="EMBL" id="PWS27736.1"/>
    </source>
</evidence>
<keyword evidence="1" id="KW-0812">Transmembrane</keyword>
<keyword evidence="1" id="KW-1133">Transmembrane helix</keyword>
<dbReference type="Proteomes" id="UP000245379">
    <property type="component" value="Unassembled WGS sequence"/>
</dbReference>
<sequence length="268" mass="30375">MNNTFNINRFGLLLRRQWLDFGKIYLLSLIVVFGVLVGFYVTNIPKPSDGLPSMDDGFISLRFRYPIFGMVGFLFISILASSYFTNLGQKPKAIIDLMTPASVFEKFLAGVFYTTILGIGSYLFIFYITDLVFCKYLNNTFSAFPPVHIGKNSAATLVKARLLNSEMNFEQYRGFACVPVMVTSMFLLGSVYFNRFHYIKTAVSVFIACSIIGYVIYLCVSKMGENMVKITDSGNNEQLAFTIIFVSSAVISIFFWVITYVRLKEKEI</sequence>
<gene>
    <name evidence="2" type="ORF">DHW03_09155</name>
</gene>